<keyword evidence="5 11" id="KW-0732">Signal</keyword>
<accession>A0A120IED8</accession>
<dbReference type="Pfam" id="PF02412">
    <property type="entry name" value="TSP_3"/>
    <property type="match status" value="3"/>
</dbReference>
<dbReference type="GO" id="GO:0005509">
    <property type="term" value="F:calcium ion binding"/>
    <property type="evidence" value="ECO:0007669"/>
    <property type="project" value="InterPro"/>
</dbReference>
<evidence type="ECO:0000256" key="3">
    <source>
        <dbReference type="ARBA" id="ARBA00022452"/>
    </source>
</evidence>
<keyword evidence="7" id="KW-0626">Porin</keyword>
<evidence type="ECO:0000256" key="9">
    <source>
        <dbReference type="ARBA" id="ARBA00023237"/>
    </source>
</evidence>
<dbReference type="InterPro" id="IPR006665">
    <property type="entry name" value="OmpA-like"/>
</dbReference>
<keyword evidence="3" id="KW-1134">Transmembrane beta strand</keyword>
<evidence type="ECO:0000259" key="12">
    <source>
        <dbReference type="PROSITE" id="PS51123"/>
    </source>
</evidence>
<evidence type="ECO:0000256" key="7">
    <source>
        <dbReference type="ARBA" id="ARBA00023114"/>
    </source>
</evidence>
<keyword evidence="9" id="KW-0998">Cell outer membrane</keyword>
<evidence type="ECO:0000313" key="13">
    <source>
        <dbReference type="EMBL" id="AMC11364.1"/>
    </source>
</evidence>
<dbReference type="SUPFAM" id="SSF103088">
    <property type="entry name" value="OmpA-like"/>
    <property type="match status" value="1"/>
</dbReference>
<dbReference type="EMBL" id="CP013355">
    <property type="protein sequence ID" value="AMC11364.1"/>
    <property type="molecule type" value="Genomic_DNA"/>
</dbReference>
<evidence type="ECO:0000256" key="2">
    <source>
        <dbReference type="ARBA" id="ARBA00022448"/>
    </source>
</evidence>
<dbReference type="SUPFAM" id="SSF103647">
    <property type="entry name" value="TSP type-3 repeat"/>
    <property type="match status" value="1"/>
</dbReference>
<dbReference type="PROSITE" id="PS51123">
    <property type="entry name" value="OMPA_2"/>
    <property type="match status" value="1"/>
</dbReference>
<dbReference type="InterPro" id="IPR028974">
    <property type="entry name" value="TSP_type-3_rpt"/>
</dbReference>
<dbReference type="Proteomes" id="UP000059672">
    <property type="component" value="Chromosome"/>
</dbReference>
<evidence type="ECO:0000256" key="5">
    <source>
        <dbReference type="ARBA" id="ARBA00022729"/>
    </source>
</evidence>
<dbReference type="Gene3D" id="3.30.1330.60">
    <property type="entry name" value="OmpA-like domain"/>
    <property type="match status" value="1"/>
</dbReference>
<dbReference type="GO" id="GO:0006811">
    <property type="term" value="P:monoatomic ion transport"/>
    <property type="evidence" value="ECO:0007669"/>
    <property type="project" value="UniProtKB-KW"/>
</dbReference>
<proteinExistence type="predicted"/>
<evidence type="ECO:0000256" key="11">
    <source>
        <dbReference type="SAM" id="SignalP"/>
    </source>
</evidence>
<dbReference type="GO" id="GO:0007155">
    <property type="term" value="P:cell adhesion"/>
    <property type="evidence" value="ECO:0007669"/>
    <property type="project" value="InterPro"/>
</dbReference>
<gene>
    <name evidence="13" type="ORF">Lupro_08870</name>
</gene>
<dbReference type="CDD" id="cd07185">
    <property type="entry name" value="OmpA_C-like"/>
    <property type="match status" value="1"/>
</dbReference>
<dbReference type="InterPro" id="IPR050330">
    <property type="entry name" value="Bact_OuterMem_StrucFunc"/>
</dbReference>
<evidence type="ECO:0000256" key="1">
    <source>
        <dbReference type="ARBA" id="ARBA00004571"/>
    </source>
</evidence>
<evidence type="ECO:0000313" key="14">
    <source>
        <dbReference type="Proteomes" id="UP000059672"/>
    </source>
</evidence>
<keyword evidence="4" id="KW-0812">Transmembrane</keyword>
<dbReference type="STRING" id="1622118.Lupro_08870"/>
<keyword evidence="2" id="KW-0813">Transport</keyword>
<dbReference type="AlphaFoldDB" id="A0A120IED8"/>
<feature type="domain" description="OmpA-like" evidence="12">
    <location>
        <begin position="339"/>
        <end position="454"/>
    </location>
</feature>
<dbReference type="PANTHER" id="PTHR30329">
    <property type="entry name" value="STATOR ELEMENT OF FLAGELLAR MOTOR COMPLEX"/>
    <property type="match status" value="1"/>
</dbReference>
<name>A0A120IED8_9FLAO</name>
<dbReference type="OrthoDB" id="9805336at2"/>
<dbReference type="InterPro" id="IPR003367">
    <property type="entry name" value="Thrombospondin_3-like_rpt"/>
</dbReference>
<dbReference type="GO" id="GO:0009279">
    <property type="term" value="C:cell outer membrane"/>
    <property type="evidence" value="ECO:0007669"/>
    <property type="project" value="UniProtKB-SubCell"/>
</dbReference>
<organism evidence="13 14">
    <name type="scientific">Lutibacter profundi</name>
    <dbReference type="NCBI Taxonomy" id="1622118"/>
    <lineage>
        <taxon>Bacteria</taxon>
        <taxon>Pseudomonadati</taxon>
        <taxon>Bacteroidota</taxon>
        <taxon>Flavobacteriia</taxon>
        <taxon>Flavobacteriales</taxon>
        <taxon>Flavobacteriaceae</taxon>
        <taxon>Lutibacter</taxon>
    </lineage>
</organism>
<dbReference type="InterPro" id="IPR006664">
    <property type="entry name" value="OMP_bac"/>
</dbReference>
<feature type="chain" id="PRO_5007166766" evidence="11">
    <location>
        <begin position="23"/>
        <end position="454"/>
    </location>
</feature>
<comment type="subcellular location">
    <subcellularLocation>
        <location evidence="1">Cell outer membrane</location>
        <topology evidence="1">Multi-pass membrane protein</topology>
    </subcellularLocation>
</comment>
<dbReference type="InterPro" id="IPR011250">
    <property type="entry name" value="OMP/PagP_B-barrel"/>
</dbReference>
<feature type="signal peptide" evidence="11">
    <location>
        <begin position="1"/>
        <end position="22"/>
    </location>
</feature>
<reference evidence="14" key="1">
    <citation type="submission" date="2015-12" db="EMBL/GenBank/DDBJ databases">
        <title>Complete genome sequence of Lutibacter profundus strain LP1.</title>
        <authorList>
            <person name="Wissuwa J."/>
            <person name="Le Moine Bauer S."/>
            <person name="Stokke R."/>
            <person name="Dahle H."/>
            <person name="Steen I.H."/>
        </authorList>
    </citation>
    <scope>NUCLEOTIDE SEQUENCE [LARGE SCALE GENOMIC DNA]</scope>
    <source>
        <strain evidence="14">LP1</strain>
    </source>
</reference>
<dbReference type="Gene3D" id="2.40.160.20">
    <property type="match status" value="1"/>
</dbReference>
<evidence type="ECO:0000256" key="4">
    <source>
        <dbReference type="ARBA" id="ARBA00022692"/>
    </source>
</evidence>
<sequence length="454" mass="48757">MKHLKVAFLALLLIIGFNNINAQDKNNTWAIGLGVNAIDFYPTNSGLPGHGGWFDEFANTGDHFNIVSSISKMSVSKYLVDGFSLEAAGTLNRITRVGDNTISEISYYGLDGAVKYDLNNVIGNTSKFNPYATVGGGYTWLDELGTATFNAGLGVNFWFSEKVGLNFETKYKQTFESNIVQHFQHSLGLVLKFGGTDTDGDGVYDQFDACPEVFGLVEYKGCPDSDSDGVIDSEDDCPNVAGLASLNGCPDADEDGIADKNDDCPNVKGSKANNGCPDTDGDGVLDKNDDCPQVSGPEANKGCPWPDTDGDGVLDKDDNCIDEAGPASNNGCPVITEVEIAKLEELFKTVYFDSGRDIIKAETVSKLDEAAQIMLKYTTAKFNILGYADSTGSKKRNQELSENRANAVKDYIVGKGVSSTNLTAKGYGEAMPIASNNTRAGRAKNRRVEVKLVD</sequence>
<dbReference type="InterPro" id="IPR036737">
    <property type="entry name" value="OmpA-like_sf"/>
</dbReference>
<dbReference type="Pfam" id="PF00691">
    <property type="entry name" value="OmpA"/>
    <property type="match status" value="1"/>
</dbReference>
<keyword evidence="6" id="KW-0406">Ion transport</keyword>
<dbReference type="PRINTS" id="PR01021">
    <property type="entry name" value="OMPADOMAIN"/>
</dbReference>
<dbReference type="RefSeq" id="WP_068208944.1">
    <property type="nucleotide sequence ID" value="NZ_CP013355.1"/>
</dbReference>
<dbReference type="GO" id="GO:0046930">
    <property type="term" value="C:pore complex"/>
    <property type="evidence" value="ECO:0007669"/>
    <property type="project" value="UniProtKB-KW"/>
</dbReference>
<dbReference type="PANTHER" id="PTHR30329:SF21">
    <property type="entry name" value="LIPOPROTEIN YIAD-RELATED"/>
    <property type="match status" value="1"/>
</dbReference>
<dbReference type="GO" id="GO:0015288">
    <property type="term" value="F:porin activity"/>
    <property type="evidence" value="ECO:0007669"/>
    <property type="project" value="UniProtKB-KW"/>
</dbReference>
<dbReference type="SUPFAM" id="SSF56925">
    <property type="entry name" value="OMPA-like"/>
    <property type="match status" value="1"/>
</dbReference>
<evidence type="ECO:0000256" key="6">
    <source>
        <dbReference type="ARBA" id="ARBA00023065"/>
    </source>
</evidence>
<evidence type="ECO:0000256" key="8">
    <source>
        <dbReference type="ARBA" id="ARBA00023136"/>
    </source>
</evidence>
<protein>
    <submittedName>
        <fullName evidence="13">Cell envelope biogenesis protein OmpA</fullName>
    </submittedName>
</protein>
<dbReference type="KEGG" id="lut:Lupro_08870"/>
<reference evidence="13 14" key="2">
    <citation type="journal article" date="2016" name="Int. J. Syst. Evol. Microbiol.">
        <title>Lutibacter profundi sp. nov., isolated from a deep-sea hydrothermal system on the Arctic Mid-Ocean Ridge and emended description of the genus Lutibacter.</title>
        <authorList>
            <person name="Le Moine Bauer S."/>
            <person name="Roalkvam I."/>
            <person name="Steen I.H."/>
            <person name="Dahle H."/>
        </authorList>
    </citation>
    <scope>NUCLEOTIDE SEQUENCE [LARGE SCALE GENOMIC DNA]</scope>
    <source>
        <strain evidence="13 14">LP1</strain>
    </source>
</reference>
<evidence type="ECO:0000256" key="10">
    <source>
        <dbReference type="PROSITE-ProRule" id="PRU00473"/>
    </source>
</evidence>
<keyword evidence="8 10" id="KW-0472">Membrane</keyword>
<keyword evidence="14" id="KW-1185">Reference proteome</keyword>